<feature type="transmembrane region" description="Helical" evidence="1">
    <location>
        <begin position="304"/>
        <end position="323"/>
    </location>
</feature>
<proteinExistence type="predicted"/>
<sequence>MAVHHHLVWDRNVLYSGYTAVLAFFLKFQLPFKAVVAFQSLLSGLAASCLYALTQRVSGRWQAAFLATLAYVAWPDLQAWNFYIHTDALFCSILVIYTYLLLKAHRMRQLLLAMPLLGWLLFLRPNGIVIGVATFFYVLFLLKEHSQIIFRRVVVVASVLFILIVGFSFNRILHNIFSLIAIYQGGSLFGGHPFMAVTSSTPLYIPAPTSPLWQQLVLFIGHNPIYFTKLFVLKFIVFFAQIKPYYSSLHSIAIALFIYPAYILAVRGYRKPTLTQPQRLFFVVLVGLQATIAAATLPDWDNRFIVPLLPSIFLLAAVGFPAGQRER</sequence>
<evidence type="ECO:0000313" key="3">
    <source>
        <dbReference type="EMBL" id="GGG43677.1"/>
    </source>
</evidence>
<keyword evidence="1" id="KW-0472">Membrane</keyword>
<organism evidence="3 4">
    <name type="scientific">Hymenobacter glacieicola</name>
    <dbReference type="NCBI Taxonomy" id="1562124"/>
    <lineage>
        <taxon>Bacteria</taxon>
        <taxon>Pseudomonadati</taxon>
        <taxon>Bacteroidota</taxon>
        <taxon>Cytophagia</taxon>
        <taxon>Cytophagales</taxon>
        <taxon>Hymenobacteraceae</taxon>
        <taxon>Hymenobacter</taxon>
    </lineage>
</organism>
<name>A0ABQ1WST0_9BACT</name>
<accession>A0ABQ1WST0</accession>
<dbReference type="Pfam" id="PF13231">
    <property type="entry name" value="PMT_2"/>
    <property type="match status" value="1"/>
</dbReference>
<dbReference type="Proteomes" id="UP000601361">
    <property type="component" value="Unassembled WGS sequence"/>
</dbReference>
<feature type="transmembrane region" description="Helical" evidence="1">
    <location>
        <begin position="148"/>
        <end position="169"/>
    </location>
</feature>
<feature type="transmembrane region" description="Helical" evidence="1">
    <location>
        <begin position="12"/>
        <end position="30"/>
    </location>
</feature>
<protein>
    <recommendedName>
        <fullName evidence="2">Glycosyltransferase RgtA/B/C/D-like domain-containing protein</fullName>
    </recommendedName>
</protein>
<feature type="transmembrane region" description="Helical" evidence="1">
    <location>
        <begin position="225"/>
        <end position="242"/>
    </location>
</feature>
<dbReference type="EMBL" id="BMGS01000004">
    <property type="protein sequence ID" value="GGG43677.1"/>
    <property type="molecule type" value="Genomic_DNA"/>
</dbReference>
<keyword evidence="1" id="KW-1133">Transmembrane helix</keyword>
<gene>
    <name evidence="3" type="ORF">GCM10011378_20090</name>
</gene>
<keyword evidence="1" id="KW-0812">Transmembrane</keyword>
<feature type="transmembrane region" description="Helical" evidence="1">
    <location>
        <begin position="83"/>
        <end position="102"/>
    </location>
</feature>
<reference evidence="4" key="1">
    <citation type="journal article" date="2019" name="Int. J. Syst. Evol. Microbiol.">
        <title>The Global Catalogue of Microorganisms (GCM) 10K type strain sequencing project: providing services to taxonomists for standard genome sequencing and annotation.</title>
        <authorList>
            <consortium name="The Broad Institute Genomics Platform"/>
            <consortium name="The Broad Institute Genome Sequencing Center for Infectious Disease"/>
            <person name="Wu L."/>
            <person name="Ma J."/>
        </authorList>
    </citation>
    <scope>NUCLEOTIDE SEQUENCE [LARGE SCALE GENOMIC DNA]</scope>
    <source>
        <strain evidence="4">CGMCC 1.12990</strain>
    </source>
</reference>
<keyword evidence="4" id="KW-1185">Reference proteome</keyword>
<feature type="domain" description="Glycosyltransferase RgtA/B/C/D-like" evidence="2">
    <location>
        <begin position="30"/>
        <end position="165"/>
    </location>
</feature>
<feature type="transmembrane region" description="Helical" evidence="1">
    <location>
        <begin position="248"/>
        <end position="268"/>
    </location>
</feature>
<feature type="transmembrane region" description="Helical" evidence="1">
    <location>
        <begin position="280"/>
        <end position="298"/>
    </location>
</feature>
<evidence type="ECO:0000313" key="4">
    <source>
        <dbReference type="Proteomes" id="UP000601361"/>
    </source>
</evidence>
<comment type="caution">
    <text evidence="3">The sequence shown here is derived from an EMBL/GenBank/DDBJ whole genome shotgun (WGS) entry which is preliminary data.</text>
</comment>
<dbReference type="InterPro" id="IPR038731">
    <property type="entry name" value="RgtA/B/C-like"/>
</dbReference>
<evidence type="ECO:0000259" key="2">
    <source>
        <dbReference type="Pfam" id="PF13231"/>
    </source>
</evidence>
<evidence type="ECO:0000256" key="1">
    <source>
        <dbReference type="SAM" id="Phobius"/>
    </source>
</evidence>
<feature type="transmembrane region" description="Helical" evidence="1">
    <location>
        <begin position="114"/>
        <end position="142"/>
    </location>
</feature>